<evidence type="ECO:0000256" key="7">
    <source>
        <dbReference type="ARBA" id="ARBA00023004"/>
    </source>
</evidence>
<sequence length="828" mass="90542">MPSLMRRLLATSALFTLAMPTSLALAAQAPDTSGKTPSKAAAKAASASSDQPSMMGATAPTDIKAEHLEVRGQRHKQIGAGLMIKEDAPKSRSTITQEYIDKQANGLNPMQLIAMLPGVNTSDSDPMGLTGGNMTMRGLNSNQIGFTLEGFPINDIGSYAVYPQEIVDSENLRTINVEQGSADLDSPHISATGGAVDMYLLSPDTHFGGKLVGSYGSYAAKRIFGRVDTGYIGHSNLRGFVSFSAVDEHMWRGPGHQGRLHGETKWVNEWGNGNVVSFSLIGSQTQGVTFPSTRVSSLSDINTLNSGKGYNTLVNNMIKNNVWDSTWDPKKPTDGNYYQLHRNPFTNIYASAPSTFKLTDNLTLTETPYFWYGNGNGGGAYSTKLKNYQYGASKVNGSIGDYNASNTPSLLLYNPSNTQTYRPGATTKLTLHTGINRLEVGYWFEYSKQRQTGPFSMIDYNTGKPLDLYGGGENMILDNGATAQYRDTFTQTRVHTMFIADSLSLLNNRLNIEAGLKYTVVNRDGQNNLPDTSTGRYIRGSWQQPLPAVSFRYKINNENQLFASSTTNFRIPMNVSLYDAGAYFPGSGYATHANPNQKAEYSISEEAGWRYQGPDVMSSITFFHYNFTNRLYTQVVNSGNNDYYSRSVNGGGMHATGVDAEIGTRPFHNIRPYASFEYIDARSDNNLAAGTGSISDYVHTKGKFAPQTSRYQVGFNLDYDDGHLFSGFSLKYQGKQYATFNNDLSIPGYVRMNVNAGYRFNNVGFLKSPTLKLNIQNIANNHYLGFVSGVATNSKTVTGVYGSKIAGAYTNYTIASPFSVIGSASVDF</sequence>
<protein>
    <submittedName>
        <fullName evidence="18">TonB-dependent receptor</fullName>
    </submittedName>
</protein>
<gene>
    <name evidence="18" type="ORF">LMG32879_002244</name>
</gene>
<organism evidence="18 19">
    <name type="scientific">Brytella acorum</name>
    <dbReference type="NCBI Taxonomy" id="2959299"/>
    <lineage>
        <taxon>Bacteria</taxon>
        <taxon>Pseudomonadati</taxon>
        <taxon>Pseudomonadota</taxon>
        <taxon>Alphaproteobacteria</taxon>
        <taxon>Acetobacterales</taxon>
        <taxon>Acetobacteraceae</taxon>
        <taxon>Brytella</taxon>
    </lineage>
</organism>
<evidence type="ECO:0000259" key="17">
    <source>
        <dbReference type="Pfam" id="PF07715"/>
    </source>
</evidence>
<keyword evidence="19" id="KW-1185">Reference proteome</keyword>
<dbReference type="SUPFAM" id="SSF56935">
    <property type="entry name" value="Porins"/>
    <property type="match status" value="1"/>
</dbReference>
<keyword evidence="11 12" id="KW-0998">Cell outer membrane</keyword>
<evidence type="ECO:0000256" key="11">
    <source>
        <dbReference type="ARBA" id="ARBA00023237"/>
    </source>
</evidence>
<evidence type="ECO:0000256" key="10">
    <source>
        <dbReference type="ARBA" id="ARBA00023136"/>
    </source>
</evidence>
<evidence type="ECO:0000256" key="8">
    <source>
        <dbReference type="ARBA" id="ARBA00023065"/>
    </source>
</evidence>
<evidence type="ECO:0000256" key="14">
    <source>
        <dbReference type="SAM" id="MobiDB-lite"/>
    </source>
</evidence>
<evidence type="ECO:0000256" key="1">
    <source>
        <dbReference type="ARBA" id="ARBA00004571"/>
    </source>
</evidence>
<dbReference type="Gene3D" id="2.40.170.20">
    <property type="entry name" value="TonB-dependent receptor, beta-barrel domain"/>
    <property type="match status" value="1"/>
</dbReference>
<feature type="region of interest" description="Disordered" evidence="14">
    <location>
        <begin position="29"/>
        <end position="57"/>
    </location>
</feature>
<evidence type="ECO:0000256" key="15">
    <source>
        <dbReference type="SAM" id="SignalP"/>
    </source>
</evidence>
<evidence type="ECO:0000256" key="2">
    <source>
        <dbReference type="ARBA" id="ARBA00022448"/>
    </source>
</evidence>
<proteinExistence type="inferred from homology"/>
<evidence type="ECO:0000256" key="4">
    <source>
        <dbReference type="ARBA" id="ARBA00022496"/>
    </source>
</evidence>
<keyword evidence="9 13" id="KW-0798">TonB box</keyword>
<keyword evidence="18" id="KW-0675">Receptor</keyword>
<comment type="similarity">
    <text evidence="12 13">Belongs to the TonB-dependent receptor family.</text>
</comment>
<evidence type="ECO:0000256" key="13">
    <source>
        <dbReference type="RuleBase" id="RU003357"/>
    </source>
</evidence>
<dbReference type="PROSITE" id="PS52016">
    <property type="entry name" value="TONB_DEPENDENT_REC_3"/>
    <property type="match status" value="1"/>
</dbReference>
<evidence type="ECO:0000256" key="3">
    <source>
        <dbReference type="ARBA" id="ARBA00022452"/>
    </source>
</evidence>
<dbReference type="EMBL" id="CATKSH010000014">
    <property type="protein sequence ID" value="CAI9121397.1"/>
    <property type="molecule type" value="Genomic_DNA"/>
</dbReference>
<dbReference type="Gene3D" id="2.170.130.10">
    <property type="entry name" value="TonB-dependent receptor, plug domain"/>
    <property type="match status" value="1"/>
</dbReference>
<dbReference type="Proteomes" id="UP001176960">
    <property type="component" value="Unassembled WGS sequence"/>
</dbReference>
<dbReference type="InterPro" id="IPR012910">
    <property type="entry name" value="Plug_dom"/>
</dbReference>
<keyword evidence="4" id="KW-0410">Iron transport</keyword>
<keyword evidence="5 12" id="KW-0812">Transmembrane</keyword>
<dbReference type="InterPro" id="IPR039426">
    <property type="entry name" value="TonB-dep_rcpt-like"/>
</dbReference>
<evidence type="ECO:0000313" key="19">
    <source>
        <dbReference type="Proteomes" id="UP001176960"/>
    </source>
</evidence>
<keyword evidence="2 12" id="KW-0813">Transport</keyword>
<dbReference type="GO" id="GO:0015344">
    <property type="term" value="F:siderophore uptake transmembrane transporter activity"/>
    <property type="evidence" value="ECO:0007669"/>
    <property type="project" value="TreeGrafter"/>
</dbReference>
<reference evidence="18" key="1">
    <citation type="submission" date="2023-03" db="EMBL/GenBank/DDBJ databases">
        <authorList>
            <person name="Cleenwerck I."/>
        </authorList>
    </citation>
    <scope>NUCLEOTIDE SEQUENCE</scope>
    <source>
        <strain evidence="18">LMG 32879</strain>
    </source>
</reference>
<evidence type="ECO:0000256" key="5">
    <source>
        <dbReference type="ARBA" id="ARBA00022692"/>
    </source>
</evidence>
<evidence type="ECO:0000256" key="9">
    <source>
        <dbReference type="ARBA" id="ARBA00023077"/>
    </source>
</evidence>
<comment type="subcellular location">
    <subcellularLocation>
        <location evidence="1 12">Cell outer membrane</location>
        <topology evidence="1 12">Multi-pass membrane protein</topology>
    </subcellularLocation>
</comment>
<dbReference type="InterPro" id="IPR000531">
    <property type="entry name" value="Beta-barrel_TonB"/>
</dbReference>
<feature type="chain" id="PRO_5041312600" evidence="15">
    <location>
        <begin position="27"/>
        <end position="828"/>
    </location>
</feature>
<dbReference type="PANTHER" id="PTHR32552:SF89">
    <property type="entry name" value="CATECHOLATE SIDEROPHORE RECEPTOR FIU"/>
    <property type="match status" value="1"/>
</dbReference>
<dbReference type="Pfam" id="PF07715">
    <property type="entry name" value="Plug"/>
    <property type="match status" value="1"/>
</dbReference>
<keyword evidence="7" id="KW-0408">Iron</keyword>
<dbReference type="GO" id="GO:0009279">
    <property type="term" value="C:cell outer membrane"/>
    <property type="evidence" value="ECO:0007669"/>
    <property type="project" value="UniProtKB-SubCell"/>
</dbReference>
<name>A0AA35V871_9PROT</name>
<accession>A0AA35V871</accession>
<dbReference type="InterPro" id="IPR036942">
    <property type="entry name" value="Beta-barrel_TonB_sf"/>
</dbReference>
<keyword evidence="6 15" id="KW-0732">Signal</keyword>
<dbReference type="Pfam" id="PF00593">
    <property type="entry name" value="TonB_dep_Rec_b-barrel"/>
    <property type="match status" value="1"/>
</dbReference>
<evidence type="ECO:0000259" key="16">
    <source>
        <dbReference type="Pfam" id="PF00593"/>
    </source>
</evidence>
<feature type="domain" description="TonB-dependent receptor-like beta-barrel" evidence="16">
    <location>
        <begin position="296"/>
        <end position="778"/>
    </location>
</feature>
<dbReference type="InterPro" id="IPR037066">
    <property type="entry name" value="Plug_dom_sf"/>
</dbReference>
<dbReference type="AlphaFoldDB" id="A0AA35V871"/>
<keyword evidence="8" id="KW-0406">Ion transport</keyword>
<dbReference type="RefSeq" id="WP_289840668.1">
    <property type="nucleotide sequence ID" value="NZ_CATKSH010000014.1"/>
</dbReference>
<keyword evidence="3 12" id="KW-1134">Transmembrane beta strand</keyword>
<dbReference type="PANTHER" id="PTHR32552">
    <property type="entry name" value="FERRICHROME IRON RECEPTOR-RELATED"/>
    <property type="match status" value="1"/>
</dbReference>
<feature type="compositionally biased region" description="Low complexity" evidence="14">
    <location>
        <begin position="38"/>
        <end position="49"/>
    </location>
</feature>
<keyword evidence="10 12" id="KW-0472">Membrane</keyword>
<evidence type="ECO:0000256" key="12">
    <source>
        <dbReference type="PROSITE-ProRule" id="PRU01360"/>
    </source>
</evidence>
<feature type="signal peptide" evidence="15">
    <location>
        <begin position="1"/>
        <end position="26"/>
    </location>
</feature>
<evidence type="ECO:0000256" key="6">
    <source>
        <dbReference type="ARBA" id="ARBA00022729"/>
    </source>
</evidence>
<evidence type="ECO:0000313" key="18">
    <source>
        <dbReference type="EMBL" id="CAI9121397.1"/>
    </source>
</evidence>
<comment type="caution">
    <text evidence="18">The sequence shown here is derived from an EMBL/GenBank/DDBJ whole genome shotgun (WGS) entry which is preliminary data.</text>
</comment>
<feature type="domain" description="TonB-dependent receptor plug" evidence="17">
    <location>
        <begin position="85"/>
        <end position="185"/>
    </location>
</feature>